<keyword evidence="3" id="KW-0479">Metal-binding</keyword>
<evidence type="ECO:0000256" key="5">
    <source>
        <dbReference type="ARBA" id="ARBA00022833"/>
    </source>
</evidence>
<dbReference type="PANTHER" id="PTHR10890">
    <property type="entry name" value="CYSTEINYL-TRNA SYNTHETASE"/>
    <property type="match status" value="1"/>
</dbReference>
<evidence type="ECO:0000313" key="9">
    <source>
        <dbReference type="Proteomes" id="UP001177140"/>
    </source>
</evidence>
<evidence type="ECO:0000259" key="7">
    <source>
        <dbReference type="Pfam" id="PF01406"/>
    </source>
</evidence>
<gene>
    <name evidence="8" type="ORF">MKW94_017345</name>
</gene>
<evidence type="ECO:0000256" key="4">
    <source>
        <dbReference type="ARBA" id="ARBA00022741"/>
    </source>
</evidence>
<dbReference type="Pfam" id="PF01406">
    <property type="entry name" value="tRNA-synt_1e"/>
    <property type="match status" value="1"/>
</dbReference>
<dbReference type="AlphaFoldDB" id="A0AA41RV41"/>
<dbReference type="InterPro" id="IPR014729">
    <property type="entry name" value="Rossmann-like_a/b/a_fold"/>
</dbReference>
<keyword evidence="5" id="KW-0862">Zinc</keyword>
<dbReference type="Proteomes" id="UP001177140">
    <property type="component" value="Unassembled WGS sequence"/>
</dbReference>
<dbReference type="InterPro" id="IPR009080">
    <property type="entry name" value="tRNAsynth_Ia_anticodon-bd"/>
</dbReference>
<dbReference type="Gene3D" id="1.20.120.1910">
    <property type="entry name" value="Cysteine-tRNA ligase, C-terminal anti-codon recognition domain"/>
    <property type="match status" value="1"/>
</dbReference>
<reference evidence="8" key="1">
    <citation type="submission" date="2022-03" db="EMBL/GenBank/DDBJ databases">
        <title>A functionally conserved STORR gene fusion in Papaver species that diverged 16.8 million years ago.</title>
        <authorList>
            <person name="Catania T."/>
        </authorList>
    </citation>
    <scope>NUCLEOTIDE SEQUENCE</scope>
    <source>
        <strain evidence="8">S-191538</strain>
    </source>
</reference>
<proteinExistence type="predicted"/>
<dbReference type="GO" id="GO:0005524">
    <property type="term" value="F:ATP binding"/>
    <property type="evidence" value="ECO:0007669"/>
    <property type="project" value="UniProtKB-KW"/>
</dbReference>
<keyword evidence="4" id="KW-0547">Nucleotide-binding</keyword>
<dbReference type="GO" id="GO:0006423">
    <property type="term" value="P:cysteinyl-tRNA aminoacylation"/>
    <property type="evidence" value="ECO:0007669"/>
    <property type="project" value="TreeGrafter"/>
</dbReference>
<evidence type="ECO:0000313" key="8">
    <source>
        <dbReference type="EMBL" id="MCL7024991.1"/>
    </source>
</evidence>
<comment type="cofactor">
    <cofactor evidence="1">
        <name>Zn(2+)</name>
        <dbReference type="ChEBI" id="CHEBI:29105"/>
    </cofactor>
</comment>
<sequence length="295" mass="33949">MSERYLTSSFDIHGGGMDLIFPHHENELAQSCAARPKSCEIRYWMHNGFVNIDNRKMSKSLGNFFTIREVTRLYHPLALRYFMMSTHYRSAVNYSYDQLEIASGSVFYLYQTLQDCEEALLPFREQKPEASEPKGKNLRITPEAQECINKLKDDFSAQMADDLRTQDFLNGALQESLRLMNSLVNKLKTARQHRQSLFLSLAEMEKEVKMVLDNLGLMSSSSYSEVLEQFKAKALTRAKLTEEDVKAKEFTKSDKIRLDLKAKGISLMDVGNETIWRPCVRKLETEATGLNNELD</sequence>
<keyword evidence="6" id="KW-0067">ATP-binding</keyword>
<protein>
    <recommendedName>
        <fullName evidence="7">tRNA synthetases class I catalytic domain-containing protein</fullName>
    </recommendedName>
</protein>
<feature type="domain" description="tRNA synthetases class I catalytic" evidence="7">
    <location>
        <begin position="1"/>
        <end position="102"/>
    </location>
</feature>
<dbReference type="InterPro" id="IPR032678">
    <property type="entry name" value="tRNA-synt_1_cat_dom"/>
</dbReference>
<keyword evidence="2" id="KW-0436">Ligase</keyword>
<dbReference type="GO" id="GO:0005737">
    <property type="term" value="C:cytoplasm"/>
    <property type="evidence" value="ECO:0007669"/>
    <property type="project" value="TreeGrafter"/>
</dbReference>
<dbReference type="InterPro" id="IPR024909">
    <property type="entry name" value="Cys-tRNA/MSH_ligase"/>
</dbReference>
<accession>A0AA41RV41</accession>
<dbReference type="GO" id="GO:0004817">
    <property type="term" value="F:cysteine-tRNA ligase activity"/>
    <property type="evidence" value="ECO:0007669"/>
    <property type="project" value="TreeGrafter"/>
</dbReference>
<evidence type="ECO:0000256" key="2">
    <source>
        <dbReference type="ARBA" id="ARBA00022598"/>
    </source>
</evidence>
<dbReference type="PANTHER" id="PTHR10890:SF26">
    <property type="entry name" value="CYSTEINE--TRNA LIGASE 1, CYTOPLASMIC-RELATED"/>
    <property type="match status" value="1"/>
</dbReference>
<evidence type="ECO:0000256" key="6">
    <source>
        <dbReference type="ARBA" id="ARBA00022840"/>
    </source>
</evidence>
<dbReference type="SUPFAM" id="SSF47323">
    <property type="entry name" value="Anticodon-binding domain of a subclass of class I aminoacyl-tRNA synthetases"/>
    <property type="match status" value="1"/>
</dbReference>
<evidence type="ECO:0000256" key="3">
    <source>
        <dbReference type="ARBA" id="ARBA00022723"/>
    </source>
</evidence>
<keyword evidence="9" id="KW-1185">Reference proteome</keyword>
<name>A0AA41RV41_PAPNU</name>
<evidence type="ECO:0000256" key="1">
    <source>
        <dbReference type="ARBA" id="ARBA00001947"/>
    </source>
</evidence>
<dbReference type="GO" id="GO:0046872">
    <property type="term" value="F:metal ion binding"/>
    <property type="evidence" value="ECO:0007669"/>
    <property type="project" value="UniProtKB-KW"/>
</dbReference>
<dbReference type="SUPFAM" id="SSF52374">
    <property type="entry name" value="Nucleotidylyl transferase"/>
    <property type="match status" value="1"/>
</dbReference>
<comment type="caution">
    <text evidence="8">The sequence shown here is derived from an EMBL/GenBank/DDBJ whole genome shotgun (WGS) entry which is preliminary data.</text>
</comment>
<dbReference type="Gene3D" id="3.40.50.620">
    <property type="entry name" value="HUPs"/>
    <property type="match status" value="1"/>
</dbReference>
<organism evidence="8 9">
    <name type="scientific">Papaver nudicaule</name>
    <name type="common">Iceland poppy</name>
    <dbReference type="NCBI Taxonomy" id="74823"/>
    <lineage>
        <taxon>Eukaryota</taxon>
        <taxon>Viridiplantae</taxon>
        <taxon>Streptophyta</taxon>
        <taxon>Embryophyta</taxon>
        <taxon>Tracheophyta</taxon>
        <taxon>Spermatophyta</taxon>
        <taxon>Magnoliopsida</taxon>
        <taxon>Ranunculales</taxon>
        <taxon>Papaveraceae</taxon>
        <taxon>Papaveroideae</taxon>
        <taxon>Papaver</taxon>
    </lineage>
</organism>
<dbReference type="EMBL" id="JAJJMA010040512">
    <property type="protein sequence ID" value="MCL7024991.1"/>
    <property type="molecule type" value="Genomic_DNA"/>
</dbReference>